<dbReference type="InterPro" id="IPR036812">
    <property type="entry name" value="NAD(P)_OxRdtase_dom_sf"/>
</dbReference>
<dbReference type="AlphaFoldDB" id="A0ABD3F1M8"/>
<dbReference type="EMBL" id="JBIMZQ010000047">
    <property type="protein sequence ID" value="KAL3659379.1"/>
    <property type="molecule type" value="Genomic_DNA"/>
</dbReference>
<dbReference type="GO" id="GO:0034220">
    <property type="term" value="P:monoatomic ion transmembrane transport"/>
    <property type="evidence" value="ECO:0007669"/>
    <property type="project" value="UniProtKB-KW"/>
</dbReference>
<evidence type="ECO:0000259" key="4">
    <source>
        <dbReference type="Pfam" id="PF00248"/>
    </source>
</evidence>
<organism evidence="5 6">
    <name type="scientific">Phytophthora oleae</name>
    <dbReference type="NCBI Taxonomy" id="2107226"/>
    <lineage>
        <taxon>Eukaryota</taxon>
        <taxon>Sar</taxon>
        <taxon>Stramenopiles</taxon>
        <taxon>Oomycota</taxon>
        <taxon>Peronosporomycetes</taxon>
        <taxon>Peronosporales</taxon>
        <taxon>Peronosporaceae</taxon>
        <taxon>Phytophthora</taxon>
    </lineage>
</organism>
<keyword evidence="5" id="KW-0406">Ion transport</keyword>
<dbReference type="PANTHER" id="PTHR43150">
    <property type="entry name" value="HYPERKINETIC, ISOFORM M"/>
    <property type="match status" value="1"/>
</dbReference>
<name>A0ABD3F1M8_9STRA</name>
<dbReference type="Pfam" id="PF00248">
    <property type="entry name" value="Aldo_ket_red"/>
    <property type="match status" value="1"/>
</dbReference>
<keyword evidence="3" id="KW-0560">Oxidoreductase</keyword>
<evidence type="ECO:0000256" key="2">
    <source>
        <dbReference type="ARBA" id="ARBA00022857"/>
    </source>
</evidence>
<keyword evidence="5" id="KW-0813">Transport</keyword>
<dbReference type="InterPro" id="IPR023210">
    <property type="entry name" value="NADP_OxRdtase_dom"/>
</dbReference>
<dbReference type="PRINTS" id="PR01577">
    <property type="entry name" value="KCNABCHANNEL"/>
</dbReference>
<protein>
    <submittedName>
        <fullName evidence="5">Voltage-gated potassium channel subunit beta-2</fullName>
    </submittedName>
</protein>
<keyword evidence="2" id="KW-0521">NADP</keyword>
<feature type="domain" description="NADP-dependent oxidoreductase" evidence="4">
    <location>
        <begin position="22"/>
        <end position="328"/>
    </location>
</feature>
<dbReference type="PANTHER" id="PTHR43150:SF2">
    <property type="entry name" value="HYPERKINETIC, ISOFORM M"/>
    <property type="match status" value="1"/>
</dbReference>
<comment type="caution">
    <text evidence="5">The sequence shown here is derived from an EMBL/GenBank/DDBJ whole genome shotgun (WGS) entry which is preliminary data.</text>
</comment>
<keyword evidence="6" id="KW-1185">Reference proteome</keyword>
<evidence type="ECO:0000313" key="5">
    <source>
        <dbReference type="EMBL" id="KAL3659379.1"/>
    </source>
</evidence>
<evidence type="ECO:0000256" key="3">
    <source>
        <dbReference type="ARBA" id="ARBA00023002"/>
    </source>
</evidence>
<keyword evidence="5" id="KW-0407">Ion channel</keyword>
<evidence type="ECO:0000256" key="1">
    <source>
        <dbReference type="ARBA" id="ARBA00006515"/>
    </source>
</evidence>
<dbReference type="SUPFAM" id="SSF51430">
    <property type="entry name" value="NAD(P)-linked oxidoreductase"/>
    <property type="match status" value="1"/>
</dbReference>
<evidence type="ECO:0000313" key="6">
    <source>
        <dbReference type="Proteomes" id="UP001632037"/>
    </source>
</evidence>
<dbReference type="Proteomes" id="UP001632037">
    <property type="component" value="Unassembled WGS sequence"/>
</dbReference>
<accession>A0ABD3F1M8</accession>
<sequence>MSTCSRMTYRFLGNSRLLVSKFGLGSWTDVSELYTPDRWYDLMKLAFAHGINFFDNAETYGDGLAEKNMGFAIRQGIDDGVWSREDLVITTKVFFGAKRFDLAGPHDRGLSRKHIVEGTKGSLKRLQVDYVDVIFCHQPDPYTPIEETVRAMDYVIQQGWAFYWGTSSWKAEDIAEACEIADRLGLIRPIVEQPEYSMLEQTRVEHEYVDLYQKLKLGLTTWSPLAFGILTGKYSARTPEGSRMENPMYKSFVPDFDARVAKVDLLKPIAEKLGMTSAQLALAWCVSNENVSSVLLGAKTTQQLEDNLKVLELLDKLTPEVKAEIDAIVPLEKKMPKAMGTDGLRAQVTW</sequence>
<dbReference type="Gene3D" id="3.20.20.100">
    <property type="entry name" value="NADP-dependent oxidoreductase domain"/>
    <property type="match status" value="1"/>
</dbReference>
<reference evidence="5 6" key="1">
    <citation type="submission" date="2024-09" db="EMBL/GenBank/DDBJ databases">
        <title>Genome sequencing and assembly of Phytophthora oleae, isolate VK10A, causative agent of rot of olive drupes.</title>
        <authorList>
            <person name="Conti Taguali S."/>
            <person name="Riolo M."/>
            <person name="La Spada F."/>
            <person name="Cacciola S.O."/>
            <person name="Dionisio G."/>
        </authorList>
    </citation>
    <scope>NUCLEOTIDE SEQUENCE [LARGE SCALE GENOMIC DNA]</scope>
    <source>
        <strain evidence="5 6">VK10A</strain>
    </source>
</reference>
<gene>
    <name evidence="5" type="primary">KCNAB2_3</name>
    <name evidence="5" type="ORF">V7S43_015650</name>
</gene>
<dbReference type="GO" id="GO:0016491">
    <property type="term" value="F:oxidoreductase activity"/>
    <property type="evidence" value="ECO:0007669"/>
    <property type="project" value="UniProtKB-KW"/>
</dbReference>
<dbReference type="InterPro" id="IPR005399">
    <property type="entry name" value="K_chnl_volt-dep_bsu_KCNAB-rel"/>
</dbReference>
<proteinExistence type="inferred from homology"/>
<comment type="similarity">
    <text evidence="1">Belongs to the shaker potassium channel beta subunit family.</text>
</comment>